<comment type="caution">
    <text evidence="1">The sequence shown here is derived from an EMBL/GenBank/DDBJ whole genome shotgun (WGS) entry which is preliminary data.</text>
</comment>
<reference evidence="1 2" key="1">
    <citation type="submission" date="2020-04" db="EMBL/GenBank/DDBJ databases">
        <authorList>
            <person name="Hitch T.C.A."/>
            <person name="Wylensek D."/>
            <person name="Clavel T."/>
        </authorList>
    </citation>
    <scope>NUCLEOTIDE SEQUENCE [LARGE SCALE GENOMIC DNA]</scope>
    <source>
        <strain evidence="1 2">COR2-253-APC-1A</strain>
    </source>
</reference>
<dbReference type="RefSeq" id="WP_168963996.1">
    <property type="nucleotide sequence ID" value="NZ_DBFOHU010000007.1"/>
</dbReference>
<gene>
    <name evidence="1" type="ORF">HF882_20880</name>
</gene>
<protein>
    <submittedName>
        <fullName evidence="1">Uncharacterized protein</fullName>
    </submittedName>
</protein>
<accession>A0A848AZG9</accession>
<organism evidence="1 2">
    <name type="scientific">Victivallis vadensis</name>
    <dbReference type="NCBI Taxonomy" id="172901"/>
    <lineage>
        <taxon>Bacteria</taxon>
        <taxon>Pseudomonadati</taxon>
        <taxon>Lentisphaerota</taxon>
        <taxon>Lentisphaeria</taxon>
        <taxon>Victivallales</taxon>
        <taxon>Victivallaceae</taxon>
        <taxon>Victivallis</taxon>
    </lineage>
</organism>
<dbReference type="EMBL" id="JABAEW010000073">
    <property type="protein sequence ID" value="NMD89044.1"/>
    <property type="molecule type" value="Genomic_DNA"/>
</dbReference>
<dbReference type="AlphaFoldDB" id="A0A848AZG9"/>
<evidence type="ECO:0000313" key="1">
    <source>
        <dbReference type="EMBL" id="NMD89044.1"/>
    </source>
</evidence>
<sequence length="95" mass="10669">MTDFARFDSAEKWLEIPVEVFGNQLTQSGSREAVARIAATPGKELVNLGSHEQYCYPFYARCLSDHLERLRLMAELMAEAGYSSVFPAESPESCF</sequence>
<proteinExistence type="predicted"/>
<evidence type="ECO:0000313" key="2">
    <source>
        <dbReference type="Proteomes" id="UP000576225"/>
    </source>
</evidence>
<name>A0A848AZG9_9BACT</name>
<dbReference type="Proteomes" id="UP000576225">
    <property type="component" value="Unassembled WGS sequence"/>
</dbReference>